<keyword evidence="4" id="KW-1005">Bacterial flagellum biogenesis</keyword>
<evidence type="ECO:0000256" key="6">
    <source>
        <dbReference type="ARBA" id="ARBA00023225"/>
    </source>
</evidence>
<organism evidence="8 9">
    <name type="scientific">Tepidibacillus decaturensis</name>
    <dbReference type="NCBI Taxonomy" id="1413211"/>
    <lineage>
        <taxon>Bacteria</taxon>
        <taxon>Bacillati</taxon>
        <taxon>Bacillota</taxon>
        <taxon>Bacilli</taxon>
        <taxon>Bacillales</taxon>
        <taxon>Bacillaceae</taxon>
        <taxon>Tepidibacillus</taxon>
    </lineage>
</organism>
<keyword evidence="9" id="KW-1185">Reference proteome</keyword>
<dbReference type="GO" id="GO:0005829">
    <property type="term" value="C:cytosol"/>
    <property type="evidence" value="ECO:0007669"/>
    <property type="project" value="TreeGrafter"/>
</dbReference>
<evidence type="ECO:0000256" key="3">
    <source>
        <dbReference type="ARBA" id="ARBA00022448"/>
    </source>
</evidence>
<accession>A0A135L323</accession>
<dbReference type="PANTHER" id="PTHR34982:SF1">
    <property type="entry name" value="FLAGELLAR ASSEMBLY PROTEIN FLIH"/>
    <property type="match status" value="1"/>
</dbReference>
<evidence type="ECO:0000256" key="4">
    <source>
        <dbReference type="ARBA" id="ARBA00022795"/>
    </source>
</evidence>
<sequence length="271" mass="31532">MILLSRIYKSIQYITDQKKVINHIQKISNMVPSLDLEVEQEESKNDEHMTKVDQILKDAEEMAERMLYQTKIQIEEMKGQAKREIEDWWEYRRQEDANLIEIVKKDGFQSGYEEGLKNAEAKMQEQYRSLFDQAQTILKEAYQLKEQIVSEAEPILVDLSVSIAQKIILKEIEMNPDIIKAITKEALKQTKELERITINVSPNHFAYLHNARDELLLELHGQVELLIFPDPTIDDGGCVIRTSSGTLDARIDTQLEEIKQVLMDVIGRRME</sequence>
<gene>
    <name evidence="8" type="ORF">U473_04675</name>
</gene>
<reference evidence="8 9" key="1">
    <citation type="submission" date="2016-02" db="EMBL/GenBank/DDBJ databases">
        <title>Draft Genome for Tepidibacillus decaturensis nov. sp. Strain Z9, an Anaerobic, Moderately Thermophilic and Heterotrophic Bacterium from Deep Subsurface of the Illinois Basin, USA.</title>
        <authorList>
            <person name="Dong Y."/>
            <person name="Chang J.Y."/>
            <person name="Sanford R."/>
            <person name="Fouke B.W."/>
        </authorList>
    </citation>
    <scope>NUCLEOTIDE SEQUENCE [LARGE SCALE GENOMIC DNA]</scope>
    <source>
        <strain evidence="8 9">Z9</strain>
    </source>
</reference>
<name>A0A135L323_9BACI</name>
<dbReference type="GO" id="GO:0044781">
    <property type="term" value="P:bacterial-type flagellum organization"/>
    <property type="evidence" value="ECO:0007669"/>
    <property type="project" value="UniProtKB-KW"/>
</dbReference>
<evidence type="ECO:0000256" key="5">
    <source>
        <dbReference type="ARBA" id="ARBA00022927"/>
    </source>
</evidence>
<comment type="function">
    <text evidence="1">Needed for flagellar regrowth and assembly.</text>
</comment>
<keyword evidence="6" id="KW-1006">Bacterial flagellum protein export</keyword>
<protein>
    <recommendedName>
        <fullName evidence="7">Flagellar assembly protein FliH/Type III secretion system HrpE domain-containing protein</fullName>
    </recommendedName>
</protein>
<dbReference type="InterPro" id="IPR051472">
    <property type="entry name" value="T3SS_Stator/FliH"/>
</dbReference>
<dbReference type="SUPFAM" id="SSF160527">
    <property type="entry name" value="V-type ATPase subunit E-like"/>
    <property type="match status" value="1"/>
</dbReference>
<keyword evidence="5" id="KW-0653">Protein transport</keyword>
<evidence type="ECO:0000313" key="9">
    <source>
        <dbReference type="Proteomes" id="UP000070352"/>
    </source>
</evidence>
<evidence type="ECO:0000256" key="1">
    <source>
        <dbReference type="ARBA" id="ARBA00003041"/>
    </source>
</evidence>
<dbReference type="AlphaFoldDB" id="A0A135L323"/>
<keyword evidence="3" id="KW-0813">Transport</keyword>
<dbReference type="EMBL" id="LSKU01000001">
    <property type="protein sequence ID" value="KXG43385.1"/>
    <property type="molecule type" value="Genomic_DNA"/>
</dbReference>
<dbReference type="PANTHER" id="PTHR34982">
    <property type="entry name" value="YOP PROTEINS TRANSLOCATION PROTEIN L"/>
    <property type="match status" value="1"/>
</dbReference>
<comment type="similarity">
    <text evidence="2">Belongs to the FliH family.</text>
</comment>
<comment type="caution">
    <text evidence="8">The sequence shown here is derived from an EMBL/GenBank/DDBJ whole genome shotgun (WGS) entry which is preliminary data.</text>
</comment>
<dbReference type="Pfam" id="PF02108">
    <property type="entry name" value="FliH"/>
    <property type="match status" value="1"/>
</dbReference>
<evidence type="ECO:0000256" key="2">
    <source>
        <dbReference type="ARBA" id="ARBA00006602"/>
    </source>
</evidence>
<proteinExistence type="inferred from homology"/>
<evidence type="ECO:0000313" key="8">
    <source>
        <dbReference type="EMBL" id="KXG43385.1"/>
    </source>
</evidence>
<dbReference type="Proteomes" id="UP000070352">
    <property type="component" value="Unassembled WGS sequence"/>
</dbReference>
<dbReference type="InterPro" id="IPR018035">
    <property type="entry name" value="Flagellar_FliH/T3SS_HrpE"/>
</dbReference>
<dbReference type="GO" id="GO:0015031">
    <property type="term" value="P:protein transport"/>
    <property type="evidence" value="ECO:0007669"/>
    <property type="project" value="UniProtKB-KW"/>
</dbReference>
<dbReference type="STRING" id="1413211.U473_04675"/>
<feature type="domain" description="Flagellar assembly protein FliH/Type III secretion system HrpE" evidence="7">
    <location>
        <begin position="132"/>
        <end position="258"/>
    </location>
</feature>
<evidence type="ECO:0000259" key="7">
    <source>
        <dbReference type="Pfam" id="PF02108"/>
    </source>
</evidence>